<dbReference type="Proteomes" id="UP000289738">
    <property type="component" value="Chromosome A07"/>
</dbReference>
<evidence type="ECO:0000313" key="1">
    <source>
        <dbReference type="EMBL" id="RYR48335.1"/>
    </source>
</evidence>
<gene>
    <name evidence="1" type="ORF">Ahy_A07g034356</name>
</gene>
<protein>
    <submittedName>
        <fullName evidence="1">Uncharacterized protein</fullName>
    </submittedName>
</protein>
<sequence>MPMANFGILLQVLELMKKCLESMPCYGKLGEIIHNVLFSDSSIHNTLFQISCTTAQVLEKLHVSRLFDSMIIKGIQLAIGSVLEILVVMLTRLSKADIFLGHPVGCCQVHFNVICHSRLLSTIFVWNHVFCP</sequence>
<accession>A0A445CBL1</accession>
<reference evidence="1 2" key="1">
    <citation type="submission" date="2019-01" db="EMBL/GenBank/DDBJ databases">
        <title>Sequencing of cultivated peanut Arachis hypogaea provides insights into genome evolution and oil improvement.</title>
        <authorList>
            <person name="Chen X."/>
        </authorList>
    </citation>
    <scope>NUCLEOTIDE SEQUENCE [LARGE SCALE GENOMIC DNA]</scope>
    <source>
        <strain evidence="2">cv. Fuhuasheng</strain>
        <tissue evidence="1">Leaves</tissue>
    </source>
</reference>
<dbReference type="STRING" id="3818.A0A445CBL1"/>
<comment type="caution">
    <text evidence="1">The sequence shown here is derived from an EMBL/GenBank/DDBJ whole genome shotgun (WGS) entry which is preliminary data.</text>
</comment>
<evidence type="ECO:0000313" key="2">
    <source>
        <dbReference type="Proteomes" id="UP000289738"/>
    </source>
</evidence>
<proteinExistence type="predicted"/>
<organism evidence="1 2">
    <name type="scientific">Arachis hypogaea</name>
    <name type="common">Peanut</name>
    <dbReference type="NCBI Taxonomy" id="3818"/>
    <lineage>
        <taxon>Eukaryota</taxon>
        <taxon>Viridiplantae</taxon>
        <taxon>Streptophyta</taxon>
        <taxon>Embryophyta</taxon>
        <taxon>Tracheophyta</taxon>
        <taxon>Spermatophyta</taxon>
        <taxon>Magnoliopsida</taxon>
        <taxon>eudicotyledons</taxon>
        <taxon>Gunneridae</taxon>
        <taxon>Pentapetalae</taxon>
        <taxon>rosids</taxon>
        <taxon>fabids</taxon>
        <taxon>Fabales</taxon>
        <taxon>Fabaceae</taxon>
        <taxon>Papilionoideae</taxon>
        <taxon>50 kb inversion clade</taxon>
        <taxon>dalbergioids sensu lato</taxon>
        <taxon>Dalbergieae</taxon>
        <taxon>Pterocarpus clade</taxon>
        <taxon>Arachis</taxon>
    </lineage>
</organism>
<name>A0A445CBL1_ARAHY</name>
<dbReference type="AlphaFoldDB" id="A0A445CBL1"/>
<dbReference type="EMBL" id="SDMP01000007">
    <property type="protein sequence ID" value="RYR48335.1"/>
    <property type="molecule type" value="Genomic_DNA"/>
</dbReference>
<keyword evidence="2" id="KW-1185">Reference proteome</keyword>